<keyword evidence="8 15" id="KW-0489">Methyltransferase</keyword>
<dbReference type="NCBIfam" id="TIGR00088">
    <property type="entry name" value="trmD"/>
    <property type="match status" value="1"/>
</dbReference>
<dbReference type="CDD" id="cd18080">
    <property type="entry name" value="TrmD-like"/>
    <property type="match status" value="1"/>
</dbReference>
<evidence type="ECO:0000256" key="14">
    <source>
        <dbReference type="ARBA" id="ARBA00047783"/>
    </source>
</evidence>
<protein>
    <recommendedName>
        <fullName evidence="6 15">tRNA (guanine-N(1)-)-methyltransferase</fullName>
        <ecNumber evidence="5 15">2.1.1.228</ecNumber>
    </recommendedName>
    <alternativeName>
        <fullName evidence="12 15">M1G-methyltransferase</fullName>
    </alternativeName>
    <alternativeName>
        <fullName evidence="13 15">tRNA [GM37] methyltransferase</fullName>
    </alternativeName>
</protein>
<evidence type="ECO:0000313" key="20">
    <source>
        <dbReference type="Proteomes" id="UP000292919"/>
    </source>
</evidence>
<evidence type="ECO:0000256" key="6">
    <source>
        <dbReference type="ARBA" id="ARBA00014679"/>
    </source>
</evidence>
<evidence type="ECO:0000256" key="13">
    <source>
        <dbReference type="ARBA" id="ARBA00033392"/>
    </source>
</evidence>
<comment type="function">
    <text evidence="1 15 16">Specifically methylates guanosine-37 in various tRNAs.</text>
</comment>
<name>A0A6H3FAY0_9BACT</name>
<dbReference type="Gene3D" id="1.10.1270.20">
    <property type="entry name" value="tRNA(m1g37)methyltransferase, domain 2"/>
    <property type="match status" value="1"/>
</dbReference>
<dbReference type="InterPro" id="IPR023148">
    <property type="entry name" value="tRNA_m1G_MeTrfase_C_sf"/>
</dbReference>
<dbReference type="PANTHER" id="PTHR46417:SF1">
    <property type="entry name" value="TRNA (GUANINE-N(1)-)-METHYLTRANSFERASE"/>
    <property type="match status" value="1"/>
</dbReference>
<feature type="binding site" evidence="15">
    <location>
        <position position="110"/>
    </location>
    <ligand>
        <name>S-adenosyl-L-methionine</name>
        <dbReference type="ChEBI" id="CHEBI:59789"/>
    </ligand>
</feature>
<evidence type="ECO:0000256" key="10">
    <source>
        <dbReference type="ARBA" id="ARBA00022691"/>
    </source>
</evidence>
<evidence type="ECO:0000256" key="12">
    <source>
        <dbReference type="ARBA" id="ARBA00029736"/>
    </source>
</evidence>
<organism evidence="19 20">
    <name type="scientific">Desulfovibrio legallii</name>
    <dbReference type="NCBI Taxonomy" id="571438"/>
    <lineage>
        <taxon>Bacteria</taxon>
        <taxon>Pseudomonadati</taxon>
        <taxon>Thermodesulfobacteriota</taxon>
        <taxon>Desulfovibrionia</taxon>
        <taxon>Desulfovibrionales</taxon>
        <taxon>Desulfovibrionaceae</taxon>
        <taxon>Desulfovibrio</taxon>
    </lineage>
</organism>
<dbReference type="SUPFAM" id="SSF75217">
    <property type="entry name" value="alpha/beta knot"/>
    <property type="match status" value="1"/>
</dbReference>
<dbReference type="InterPro" id="IPR019230">
    <property type="entry name" value="RNA_MeTrfase_C_dom"/>
</dbReference>
<evidence type="ECO:0000256" key="15">
    <source>
        <dbReference type="HAMAP-Rule" id="MF_00605"/>
    </source>
</evidence>
<dbReference type="InterPro" id="IPR029026">
    <property type="entry name" value="tRNA_m1G_MTases_N"/>
</dbReference>
<comment type="caution">
    <text evidence="15">Lacks conserved residue(s) required for the propagation of feature annotation.</text>
</comment>
<dbReference type="GO" id="GO:0052906">
    <property type="term" value="F:tRNA (guanine(37)-N1)-methyltransferase activity"/>
    <property type="evidence" value="ECO:0007669"/>
    <property type="project" value="UniProtKB-UniRule"/>
</dbReference>
<dbReference type="EMBL" id="SIXC01000003">
    <property type="protein sequence ID" value="TBH81011.1"/>
    <property type="molecule type" value="Genomic_DNA"/>
</dbReference>
<evidence type="ECO:0000259" key="18">
    <source>
        <dbReference type="Pfam" id="PF09936"/>
    </source>
</evidence>
<sequence>MPCFHLVSLFPEFFTSPLSAGLLGRARAAGVVSFAFHDPRQHSMDKHRHVDDRPYGGGPGMVMQADPLASTLRAIPRPGRMLLLTPGGRPFTQAKARSLATEENLTLICGRYEGIDARLADLFPLEPVSVGEAVLNGGETAALAVVEAVARLVPGFMGKEASGEEESFAHGLLEYPHYTRPENLEGLAVPPVLLSGDHKQIARWRRQQAVRATLAVRPDLLQTAPLTREDALTLADTPRLRPGRNLSLCLLHAPVWLDEKKTGVSSLTNLDIHDIARLSRSYALDALYVVTPLRDQLQMLETVVRHWTREATSPGHADRAEALGLVRSAASLQEAVALQTARYGQRPRVVGSSALWPAPQKGVPEEPPLTPPTVRQWCAAGPVMLCLGTARGLAPEALAQCDGVLRPLRYLGYNHLSVRSAAAILTDRILGDYY</sequence>
<keyword evidence="10 15" id="KW-0949">S-adenosyl-L-methionine</keyword>
<keyword evidence="7 15" id="KW-0963">Cytoplasm</keyword>
<evidence type="ECO:0000256" key="3">
    <source>
        <dbReference type="ARBA" id="ARBA00007630"/>
    </source>
</evidence>
<dbReference type="InterPro" id="IPR002649">
    <property type="entry name" value="tRNA_m1G_MeTrfase_TrmD"/>
</dbReference>
<gene>
    <name evidence="15 19" type="primary">trmD</name>
    <name evidence="19" type="ORF">EB812_02660</name>
</gene>
<dbReference type="Proteomes" id="UP000292919">
    <property type="component" value="Unassembled WGS sequence"/>
</dbReference>
<evidence type="ECO:0000256" key="11">
    <source>
        <dbReference type="ARBA" id="ARBA00022694"/>
    </source>
</evidence>
<evidence type="ECO:0000256" key="1">
    <source>
        <dbReference type="ARBA" id="ARBA00002634"/>
    </source>
</evidence>
<keyword evidence="11 15" id="KW-0819">tRNA processing</keyword>
<dbReference type="AlphaFoldDB" id="A0A6H3FAY0"/>
<comment type="subunit">
    <text evidence="4 15 16">Homodimer.</text>
</comment>
<dbReference type="GO" id="GO:0002939">
    <property type="term" value="P:tRNA N1-guanine methylation"/>
    <property type="evidence" value="ECO:0007669"/>
    <property type="project" value="TreeGrafter"/>
</dbReference>
<dbReference type="EC" id="2.1.1.228" evidence="5 15"/>
<dbReference type="RefSeq" id="WP_118230727.1">
    <property type="nucleotide sequence ID" value="NZ_JAQDZC010000025.1"/>
</dbReference>
<dbReference type="Gene3D" id="3.40.1280.10">
    <property type="match status" value="2"/>
</dbReference>
<feature type="domain" description="tRNA (guanine-N(1)-)-methyltransferase C-terminal" evidence="18">
    <location>
        <begin position="245"/>
        <end position="431"/>
    </location>
</feature>
<dbReference type="NCBIfam" id="NF000648">
    <property type="entry name" value="PRK00026.1"/>
    <property type="match status" value="1"/>
</dbReference>
<dbReference type="Pfam" id="PF01746">
    <property type="entry name" value="tRNA_m1G_MT"/>
    <property type="match status" value="1"/>
</dbReference>
<evidence type="ECO:0000256" key="9">
    <source>
        <dbReference type="ARBA" id="ARBA00022679"/>
    </source>
</evidence>
<evidence type="ECO:0000256" key="7">
    <source>
        <dbReference type="ARBA" id="ARBA00022490"/>
    </source>
</evidence>
<evidence type="ECO:0000259" key="17">
    <source>
        <dbReference type="Pfam" id="PF01746"/>
    </source>
</evidence>
<comment type="subcellular location">
    <subcellularLocation>
        <location evidence="2 15 16">Cytoplasm</location>
    </subcellularLocation>
</comment>
<keyword evidence="20" id="KW-1185">Reference proteome</keyword>
<evidence type="ECO:0000256" key="4">
    <source>
        <dbReference type="ARBA" id="ARBA00011738"/>
    </source>
</evidence>
<dbReference type="InterPro" id="IPR016009">
    <property type="entry name" value="tRNA_MeTrfase_TRMD/TRM10"/>
</dbReference>
<proteinExistence type="inferred from homology"/>
<dbReference type="InterPro" id="IPR029028">
    <property type="entry name" value="Alpha/beta_knot_MTases"/>
</dbReference>
<evidence type="ECO:0000256" key="8">
    <source>
        <dbReference type="ARBA" id="ARBA00022603"/>
    </source>
</evidence>
<evidence type="ECO:0000256" key="5">
    <source>
        <dbReference type="ARBA" id="ARBA00012807"/>
    </source>
</evidence>
<evidence type="ECO:0000313" key="19">
    <source>
        <dbReference type="EMBL" id="TBH81011.1"/>
    </source>
</evidence>
<evidence type="ECO:0000256" key="2">
    <source>
        <dbReference type="ARBA" id="ARBA00004496"/>
    </source>
</evidence>
<dbReference type="FunFam" id="1.10.1270.20:FF:000001">
    <property type="entry name" value="tRNA (guanine-N(1)-)-methyltransferase"/>
    <property type="match status" value="1"/>
</dbReference>
<dbReference type="HAMAP" id="MF_00605">
    <property type="entry name" value="TrmD"/>
    <property type="match status" value="1"/>
</dbReference>
<dbReference type="Pfam" id="PF09936">
    <property type="entry name" value="Methyltrn_RNA_4"/>
    <property type="match status" value="1"/>
</dbReference>
<comment type="catalytic activity">
    <reaction evidence="14 15 16">
        <text>guanosine(37) in tRNA + S-adenosyl-L-methionine = N(1)-methylguanosine(37) in tRNA + S-adenosyl-L-homocysteine + H(+)</text>
        <dbReference type="Rhea" id="RHEA:36899"/>
        <dbReference type="Rhea" id="RHEA-COMP:10145"/>
        <dbReference type="Rhea" id="RHEA-COMP:10147"/>
        <dbReference type="ChEBI" id="CHEBI:15378"/>
        <dbReference type="ChEBI" id="CHEBI:57856"/>
        <dbReference type="ChEBI" id="CHEBI:59789"/>
        <dbReference type="ChEBI" id="CHEBI:73542"/>
        <dbReference type="ChEBI" id="CHEBI:74269"/>
        <dbReference type="EC" id="2.1.1.228"/>
    </reaction>
</comment>
<dbReference type="GO" id="GO:0005829">
    <property type="term" value="C:cytosol"/>
    <property type="evidence" value="ECO:0007669"/>
    <property type="project" value="TreeGrafter"/>
</dbReference>
<reference evidence="19 20" key="1">
    <citation type="submission" date="2018-12" db="EMBL/GenBank/DDBJ databases">
        <title>First genome draft of Desulfovibrio legallis sp. nov.</title>
        <authorList>
            <person name="Ben Dhia O."/>
            <person name="Najjari A."/>
            <person name="Ferjani R."/>
            <person name="Fhoula I."/>
            <person name="Fardeau M.-L."/>
            <person name="Boudabbous A."/>
            <person name="Ouzari H.I."/>
        </authorList>
    </citation>
    <scope>NUCLEOTIDE SEQUENCE [LARGE SCALE GENOMIC DNA]</scope>
    <source>
        <strain evidence="19 20">H1T</strain>
    </source>
</reference>
<dbReference type="PANTHER" id="PTHR46417">
    <property type="entry name" value="TRNA (GUANINE-N(1)-)-METHYLTRANSFERASE"/>
    <property type="match status" value="1"/>
</dbReference>
<keyword evidence="9 15" id="KW-0808">Transferase</keyword>
<accession>A0A6H3FAY0</accession>
<comment type="similarity">
    <text evidence="3 15 16">Belongs to the RNA methyltransferase TrmD family.</text>
</comment>
<feature type="domain" description="tRNA methyltransferase TRMD/TRM10-type" evidence="17">
    <location>
        <begin position="4"/>
        <end position="222"/>
    </location>
</feature>
<evidence type="ECO:0000256" key="16">
    <source>
        <dbReference type="RuleBase" id="RU003464"/>
    </source>
</evidence>
<comment type="caution">
    <text evidence="19">The sequence shown here is derived from an EMBL/GenBank/DDBJ whole genome shotgun (WGS) entry which is preliminary data.</text>
</comment>